<sequence length="49" mass="5744">MPYVITKLKNNKYQVKNPITGKIHAKATTLQNAQKQIKLMQILDHINRR</sequence>
<name>A0A6C0CFS6_9ZZZZ</name>
<reference evidence="1" key="1">
    <citation type="journal article" date="2020" name="Nature">
        <title>Giant virus diversity and host interactions through global metagenomics.</title>
        <authorList>
            <person name="Schulz F."/>
            <person name="Roux S."/>
            <person name="Paez-Espino D."/>
            <person name="Jungbluth S."/>
            <person name="Walsh D.A."/>
            <person name="Denef V.J."/>
            <person name="McMahon K.D."/>
            <person name="Konstantinidis K.T."/>
            <person name="Eloe-Fadrosh E.A."/>
            <person name="Kyrpides N.C."/>
            <person name="Woyke T."/>
        </authorList>
    </citation>
    <scope>NUCLEOTIDE SEQUENCE</scope>
    <source>
        <strain evidence="1">GVMAG-M-3300020727-4</strain>
    </source>
</reference>
<protein>
    <submittedName>
        <fullName evidence="1">Uncharacterized protein</fullName>
    </submittedName>
</protein>
<evidence type="ECO:0000313" key="1">
    <source>
        <dbReference type="EMBL" id="QHT03137.1"/>
    </source>
</evidence>
<dbReference type="AlphaFoldDB" id="A0A6C0CFS6"/>
<accession>A0A6C0CFS6</accession>
<dbReference type="EMBL" id="MN739406">
    <property type="protein sequence ID" value="QHT03137.1"/>
    <property type="molecule type" value="Genomic_DNA"/>
</dbReference>
<organism evidence="1">
    <name type="scientific">viral metagenome</name>
    <dbReference type="NCBI Taxonomy" id="1070528"/>
    <lineage>
        <taxon>unclassified sequences</taxon>
        <taxon>metagenomes</taxon>
        <taxon>organismal metagenomes</taxon>
    </lineage>
</organism>
<proteinExistence type="predicted"/>